<dbReference type="Proteomes" id="UP000590564">
    <property type="component" value="Unassembled WGS sequence"/>
</dbReference>
<evidence type="ECO:0000313" key="2">
    <source>
        <dbReference type="EMBL" id="AVB75524.1"/>
    </source>
</evidence>
<dbReference type="Proteomes" id="UP000239462">
    <property type="component" value="Chromosome"/>
</dbReference>
<dbReference type="InterPro" id="IPR013097">
    <property type="entry name" value="Dabb"/>
</dbReference>
<protein>
    <submittedName>
        <fullName evidence="2">Stress responsive A/B Barrel Domain protein</fullName>
    </submittedName>
    <submittedName>
        <fullName evidence="3">t-SNARE complex subunit (Syntaxin)</fullName>
    </submittedName>
</protein>
<gene>
    <name evidence="3" type="ORF">HNP94_000849</name>
    <name evidence="4" type="ORF">HNP96_000166</name>
    <name evidence="2" type="ORF">MMJJ_01050</name>
</gene>
<dbReference type="EMBL" id="JACDUO010000001">
    <property type="protein sequence ID" value="MBA2863849.1"/>
    <property type="molecule type" value="Genomic_DNA"/>
</dbReference>
<reference evidence="3 6" key="3">
    <citation type="submission" date="2020-07" db="EMBL/GenBank/DDBJ databases">
        <title>Genomic Encyclopedia of Type Strains, Phase IV (KMG-V): Genome sequencing to study the core and pangenomes of soil and plant-associated prokaryotes.</title>
        <authorList>
            <person name="Whitman W."/>
        </authorList>
    </citation>
    <scope>NUCLEOTIDE SEQUENCE [LARGE SCALE GENOMIC DNA]</scope>
    <source>
        <strain evidence="3 6">C13</strain>
        <strain evidence="4 7">D1</strain>
    </source>
</reference>
<dbReference type="SMART" id="SM00886">
    <property type="entry name" value="Dabb"/>
    <property type="match status" value="1"/>
</dbReference>
<dbReference type="GeneID" id="36101200"/>
<dbReference type="Proteomes" id="UP000567099">
    <property type="component" value="Unassembled WGS sequence"/>
</dbReference>
<dbReference type="Pfam" id="PF07876">
    <property type="entry name" value="Dabb"/>
    <property type="match status" value="1"/>
</dbReference>
<evidence type="ECO:0000313" key="5">
    <source>
        <dbReference type="Proteomes" id="UP000239462"/>
    </source>
</evidence>
<evidence type="ECO:0000313" key="7">
    <source>
        <dbReference type="Proteomes" id="UP000590564"/>
    </source>
</evidence>
<evidence type="ECO:0000259" key="1">
    <source>
        <dbReference type="PROSITE" id="PS51502"/>
    </source>
</evidence>
<evidence type="ECO:0000313" key="4">
    <source>
        <dbReference type="EMBL" id="MBB6496145.1"/>
    </source>
</evidence>
<reference evidence="5" key="1">
    <citation type="journal article" date="2018" name="Genome Announc.">
        <title>Complete Genome Sequence of the Methanococcus maripaludis Type Strain JJ (DSM 2067), a Model for Selenoprotein Synthesis in Archaea.</title>
        <authorList>
            <person name="Poehlein A."/>
            <person name="Heym D."/>
            <person name="Quitzke V."/>
            <person name="Fersch J."/>
            <person name="Daniel R."/>
            <person name="Rother M."/>
        </authorList>
    </citation>
    <scope>NUCLEOTIDE SEQUENCE [LARGE SCALE GENOMIC DNA]</scope>
    <source>
        <strain evidence="5">DSM 2067</strain>
    </source>
</reference>
<sequence length="100" mass="11739">MIKHIVMWKLKENDKDNDKFENAKTIKNKLESLNGVIPEIKYIEVGVNSEKFENNYDVVLVSEFDSFEDLDVYQKHPEHVKVGEFVKSVAELRTAVDYEF</sequence>
<feature type="domain" description="Stress-response A/B barrel" evidence="1">
    <location>
        <begin position="2"/>
        <end position="98"/>
    </location>
</feature>
<evidence type="ECO:0000313" key="6">
    <source>
        <dbReference type="Proteomes" id="UP000567099"/>
    </source>
</evidence>
<organism evidence="2 5">
    <name type="scientific">Methanococcus maripaludis</name>
    <name type="common">Methanococcus deltae</name>
    <dbReference type="NCBI Taxonomy" id="39152"/>
    <lineage>
        <taxon>Archaea</taxon>
        <taxon>Methanobacteriati</taxon>
        <taxon>Methanobacteriota</taxon>
        <taxon>Methanomada group</taxon>
        <taxon>Methanococci</taxon>
        <taxon>Methanococcales</taxon>
        <taxon>Methanococcaceae</taxon>
        <taxon>Methanococcus</taxon>
    </lineage>
</organism>
<dbReference type="SUPFAM" id="SSF54909">
    <property type="entry name" value="Dimeric alpha+beta barrel"/>
    <property type="match status" value="1"/>
</dbReference>
<reference evidence="2" key="2">
    <citation type="submission" date="2018-02" db="EMBL/GenBank/DDBJ databases">
        <title>Complete genome sequence of the Methanococcus maripaludis type strain JJ (DSM 2067), a model for selenoprotein synthesis in Archaea.</title>
        <authorList>
            <person name="Poehlein A."/>
            <person name="Heym D."/>
            <person name="Quitzke V."/>
            <person name="Fersch J."/>
            <person name="Daniel R."/>
            <person name="Rother M."/>
        </authorList>
    </citation>
    <scope>NUCLEOTIDE SEQUENCE [LARGE SCALE GENOMIC DNA]</scope>
    <source>
        <strain evidence="2">DSM 2067</strain>
    </source>
</reference>
<dbReference type="PROSITE" id="PS51502">
    <property type="entry name" value="S_R_A_B_BARREL"/>
    <property type="match status" value="1"/>
</dbReference>
<dbReference type="AlphaFoldDB" id="A0A2L1C851"/>
<name>A0A2L1C851_METMI</name>
<evidence type="ECO:0000313" key="3">
    <source>
        <dbReference type="EMBL" id="MBA2863849.1"/>
    </source>
</evidence>
<dbReference type="Gene3D" id="3.30.70.100">
    <property type="match status" value="1"/>
</dbReference>
<dbReference type="KEGG" id="mmad:MMJJ_01050"/>
<dbReference type="EMBL" id="CP026606">
    <property type="protein sequence ID" value="AVB75524.1"/>
    <property type="molecule type" value="Genomic_DNA"/>
</dbReference>
<accession>A0A2L1C851</accession>
<proteinExistence type="predicted"/>
<dbReference type="EMBL" id="JACHED010000001">
    <property type="protein sequence ID" value="MBB6496145.1"/>
    <property type="molecule type" value="Genomic_DNA"/>
</dbReference>
<dbReference type="InterPro" id="IPR011008">
    <property type="entry name" value="Dimeric_a/b-barrel"/>
</dbReference>
<dbReference type="PANTHER" id="PTHR37832:SF1">
    <property type="entry name" value="STRESS-RESPONSE A_B BARREL DOMAIN-CONTAINING PROTEIN"/>
    <property type="match status" value="1"/>
</dbReference>
<dbReference type="PANTHER" id="PTHR37832">
    <property type="entry name" value="BLL2683 PROTEIN"/>
    <property type="match status" value="1"/>
</dbReference>
<dbReference type="RefSeq" id="WP_104837203.1">
    <property type="nucleotide sequence ID" value="NZ_CP026606.1"/>
</dbReference>